<evidence type="ECO:0000313" key="2">
    <source>
        <dbReference type="Proteomes" id="UP001152798"/>
    </source>
</evidence>
<dbReference type="EMBL" id="OV725079">
    <property type="protein sequence ID" value="CAH1396930.1"/>
    <property type="molecule type" value="Genomic_DNA"/>
</dbReference>
<proteinExistence type="predicted"/>
<dbReference type="AlphaFoldDB" id="A0A9P0H7H6"/>
<keyword evidence="2" id="KW-1185">Reference proteome</keyword>
<organism evidence="1 2">
    <name type="scientific">Nezara viridula</name>
    <name type="common">Southern green stink bug</name>
    <name type="synonym">Cimex viridulus</name>
    <dbReference type="NCBI Taxonomy" id="85310"/>
    <lineage>
        <taxon>Eukaryota</taxon>
        <taxon>Metazoa</taxon>
        <taxon>Ecdysozoa</taxon>
        <taxon>Arthropoda</taxon>
        <taxon>Hexapoda</taxon>
        <taxon>Insecta</taxon>
        <taxon>Pterygota</taxon>
        <taxon>Neoptera</taxon>
        <taxon>Paraneoptera</taxon>
        <taxon>Hemiptera</taxon>
        <taxon>Heteroptera</taxon>
        <taxon>Panheteroptera</taxon>
        <taxon>Pentatomomorpha</taxon>
        <taxon>Pentatomoidea</taxon>
        <taxon>Pentatomidae</taxon>
        <taxon>Pentatominae</taxon>
        <taxon>Nezara</taxon>
    </lineage>
</organism>
<dbReference type="Proteomes" id="UP001152798">
    <property type="component" value="Chromosome 3"/>
</dbReference>
<gene>
    <name evidence="1" type="ORF">NEZAVI_LOCUS6887</name>
</gene>
<protein>
    <submittedName>
        <fullName evidence="1">Uncharacterized protein</fullName>
    </submittedName>
</protein>
<accession>A0A9P0H7H6</accession>
<sequence>MKKNLNSSECSGEPAQEAVVASVMSVDAVGGGEKKVVKVE</sequence>
<evidence type="ECO:0000313" key="1">
    <source>
        <dbReference type="EMBL" id="CAH1396930.1"/>
    </source>
</evidence>
<name>A0A9P0H7H6_NEZVI</name>
<reference evidence="1" key="1">
    <citation type="submission" date="2022-01" db="EMBL/GenBank/DDBJ databases">
        <authorList>
            <person name="King R."/>
        </authorList>
    </citation>
    <scope>NUCLEOTIDE SEQUENCE</scope>
</reference>